<reference evidence="2" key="1">
    <citation type="submission" date="2016-06" db="UniProtKB">
        <authorList>
            <consortium name="WormBaseParasite"/>
        </authorList>
    </citation>
    <scope>IDENTIFICATION</scope>
</reference>
<name>A0A183DLL4_9BILA</name>
<evidence type="ECO:0000256" key="1">
    <source>
        <dbReference type="SAM" id="MobiDB-lite"/>
    </source>
</evidence>
<accession>A0A183DLL4</accession>
<evidence type="ECO:0000313" key="2">
    <source>
        <dbReference type="WBParaSite" id="GPUH_0000961601-mRNA-1"/>
    </source>
</evidence>
<sequence length="180" mass="19902">LDLESELHNIEQGYNQFQNIPAFAEDSWPSNDIFAGVQPTAAALHSVSSGTAVEESAGTQKGATGAAADSGPNESSGTSGPSKDSIDDATLEQVVKRGIMTEYVDKRRRREKPDEVIIRELMQSIKDTVAARTDHGAGKRAFMDNYYQNLAIDWHGSPELQWRGQCWQRKCSLSLIFIWQ</sequence>
<proteinExistence type="predicted"/>
<protein>
    <submittedName>
        <fullName evidence="2">SRI domain-containing protein</fullName>
    </submittedName>
</protein>
<organism evidence="2">
    <name type="scientific">Gongylonema pulchrum</name>
    <dbReference type="NCBI Taxonomy" id="637853"/>
    <lineage>
        <taxon>Eukaryota</taxon>
        <taxon>Metazoa</taxon>
        <taxon>Ecdysozoa</taxon>
        <taxon>Nematoda</taxon>
        <taxon>Chromadorea</taxon>
        <taxon>Rhabditida</taxon>
        <taxon>Spirurina</taxon>
        <taxon>Spiruromorpha</taxon>
        <taxon>Spiruroidea</taxon>
        <taxon>Gongylonematidae</taxon>
        <taxon>Gongylonema</taxon>
    </lineage>
</organism>
<dbReference type="WBParaSite" id="GPUH_0000961601-mRNA-1">
    <property type="protein sequence ID" value="GPUH_0000961601-mRNA-1"/>
    <property type="gene ID" value="GPUH_0000961601"/>
</dbReference>
<feature type="compositionally biased region" description="Low complexity" evidence="1">
    <location>
        <begin position="57"/>
        <end position="68"/>
    </location>
</feature>
<feature type="region of interest" description="Disordered" evidence="1">
    <location>
        <begin position="44"/>
        <end position="89"/>
    </location>
</feature>
<feature type="compositionally biased region" description="Polar residues" evidence="1">
    <location>
        <begin position="72"/>
        <end position="82"/>
    </location>
</feature>
<dbReference type="AlphaFoldDB" id="A0A183DLL4"/>